<dbReference type="Proteomes" id="UP000053424">
    <property type="component" value="Unassembled WGS sequence"/>
</dbReference>
<name>A0A0C2YNC5_HEBCY</name>
<organism evidence="1 2">
    <name type="scientific">Hebeloma cylindrosporum</name>
    <dbReference type="NCBI Taxonomy" id="76867"/>
    <lineage>
        <taxon>Eukaryota</taxon>
        <taxon>Fungi</taxon>
        <taxon>Dikarya</taxon>
        <taxon>Basidiomycota</taxon>
        <taxon>Agaricomycotina</taxon>
        <taxon>Agaricomycetes</taxon>
        <taxon>Agaricomycetidae</taxon>
        <taxon>Agaricales</taxon>
        <taxon>Agaricineae</taxon>
        <taxon>Hymenogastraceae</taxon>
        <taxon>Hebeloma</taxon>
    </lineage>
</organism>
<proteinExistence type="predicted"/>
<gene>
    <name evidence="1" type="ORF">M413DRAFT_10089</name>
</gene>
<sequence>MMEVRPQFALARKPRQIPRMVYGYKVPLTKLSRYTKRLLETTVPPRTRELGQKFIDVGEKLNDKFTEDEARTWVVVARDLVPLLFNANPAENIHVHLDHLNDTTVVILTDQNAVIHYGLYHPNETTKIAERITNDGFDELLKDKQLFLPCDEYSQSTGLAYQELEALRIIGYFHKGFTIPYNLAASWVDQRQKRGTISIIKAIWRKMNEIFCHDEEMKGPTTIYVYLLKEEGSVFLSLFMHKLYSVDGREDEWKRIVEGIHQSKGSTVPDTQGLDPNDHRLREFLRKHSLRMKPDIHDRCFQSKAIKISPGKEIPDTLLD</sequence>
<dbReference type="HOGENOM" id="CLU_868941_0_0_1"/>
<keyword evidence="2" id="KW-1185">Reference proteome</keyword>
<evidence type="ECO:0000313" key="1">
    <source>
        <dbReference type="EMBL" id="KIM42527.1"/>
    </source>
</evidence>
<reference evidence="1 2" key="1">
    <citation type="submission" date="2014-04" db="EMBL/GenBank/DDBJ databases">
        <authorList>
            <consortium name="DOE Joint Genome Institute"/>
            <person name="Kuo A."/>
            <person name="Gay G."/>
            <person name="Dore J."/>
            <person name="Kohler A."/>
            <person name="Nagy L.G."/>
            <person name="Floudas D."/>
            <person name="Copeland A."/>
            <person name="Barry K.W."/>
            <person name="Cichocki N."/>
            <person name="Veneault-Fourrey C."/>
            <person name="LaButti K."/>
            <person name="Lindquist E.A."/>
            <person name="Lipzen A."/>
            <person name="Lundell T."/>
            <person name="Morin E."/>
            <person name="Murat C."/>
            <person name="Sun H."/>
            <person name="Tunlid A."/>
            <person name="Henrissat B."/>
            <person name="Grigoriev I.V."/>
            <person name="Hibbett D.S."/>
            <person name="Martin F."/>
            <person name="Nordberg H.P."/>
            <person name="Cantor M.N."/>
            <person name="Hua S.X."/>
        </authorList>
    </citation>
    <scope>NUCLEOTIDE SEQUENCE [LARGE SCALE GENOMIC DNA]</scope>
    <source>
        <strain evidence="2">h7</strain>
    </source>
</reference>
<dbReference type="EMBL" id="KN831777">
    <property type="protein sequence ID" value="KIM42527.1"/>
    <property type="molecule type" value="Genomic_DNA"/>
</dbReference>
<dbReference type="AlphaFoldDB" id="A0A0C2YNC5"/>
<evidence type="ECO:0000313" key="2">
    <source>
        <dbReference type="Proteomes" id="UP000053424"/>
    </source>
</evidence>
<accession>A0A0C2YNC5</accession>
<reference evidence="2" key="2">
    <citation type="submission" date="2015-01" db="EMBL/GenBank/DDBJ databases">
        <title>Evolutionary Origins and Diversification of the Mycorrhizal Mutualists.</title>
        <authorList>
            <consortium name="DOE Joint Genome Institute"/>
            <consortium name="Mycorrhizal Genomics Consortium"/>
            <person name="Kohler A."/>
            <person name="Kuo A."/>
            <person name="Nagy L.G."/>
            <person name="Floudas D."/>
            <person name="Copeland A."/>
            <person name="Barry K.W."/>
            <person name="Cichocki N."/>
            <person name="Veneault-Fourrey C."/>
            <person name="LaButti K."/>
            <person name="Lindquist E.A."/>
            <person name="Lipzen A."/>
            <person name="Lundell T."/>
            <person name="Morin E."/>
            <person name="Murat C."/>
            <person name="Riley R."/>
            <person name="Ohm R."/>
            <person name="Sun H."/>
            <person name="Tunlid A."/>
            <person name="Henrissat B."/>
            <person name="Grigoriev I.V."/>
            <person name="Hibbett D.S."/>
            <person name="Martin F."/>
        </authorList>
    </citation>
    <scope>NUCLEOTIDE SEQUENCE [LARGE SCALE GENOMIC DNA]</scope>
    <source>
        <strain evidence="2">h7</strain>
    </source>
</reference>
<protein>
    <submittedName>
        <fullName evidence="1">Uncharacterized protein</fullName>
    </submittedName>
</protein>